<sequence length="526" mass="60047">MVVQHGIKLAVNIISTHFGSLVTKVCECLLRKGTLNLPDIVRYTELPVQQVKHCLLVLIQHNCVQPFIYKNEENEGAVPRGTHYSVIFENIIHRMRFPKFIAIVSEELDKQCVELLEGLLQHGRLTLEQIILRAVSKLNEGDCAVQDALRANFVKLVDAHYVERCPASEPIANLQDEGKNTSTRRRSAKSAKFAEVETAEQQVMTAAISSERFVVVTNTGTDVTSEKNTFENLSNVAVGEKRKSEAVEMDEGDQCEKKVLWRVNFEEFVRHLRHKACAASVRSRLDDGAGVILKAMLEATKRAERKVKIEKSAPLSEDAIFEEVIKSEEGRRMAPTQEHVRVALSQLGCHPNSIGTEETYSVDLKNIIEIAQNSEIELLVSKRYGEDACRIYRLLSRSTKLMETDKISDTTFIEKKEALKLLYNLWKDGYLHMEKLVVGQHSILLLWRVNKIVMREHVYDEMCHAALNLRLRLAHELEQEREILQLPKDKRTGAPGKRFERIRKVNVLLESSLMKLDEALMLFHDF</sequence>
<evidence type="ECO:0000256" key="1">
    <source>
        <dbReference type="ARBA" id="ARBA00004123"/>
    </source>
</evidence>
<keyword evidence="4 7" id="KW-0240">DNA-directed RNA polymerase</keyword>
<feature type="domain" description="DNA-directed RNA polymerase III subunit RPC3 winged-helix" evidence="10">
    <location>
        <begin position="376"/>
        <end position="436"/>
    </location>
</feature>
<dbReference type="GO" id="GO:0005666">
    <property type="term" value="C:RNA polymerase III complex"/>
    <property type="evidence" value="ECO:0007669"/>
    <property type="project" value="UniProtKB-UniRule"/>
</dbReference>
<evidence type="ECO:0000256" key="3">
    <source>
        <dbReference type="ARBA" id="ARBA00016689"/>
    </source>
</evidence>
<evidence type="ECO:0000256" key="4">
    <source>
        <dbReference type="ARBA" id="ARBA00022478"/>
    </source>
</evidence>
<feature type="domain" description="RNA polymerase III subunit RPC82-related helix-turn-helix" evidence="9">
    <location>
        <begin position="8"/>
        <end position="65"/>
    </location>
</feature>
<dbReference type="PANTHER" id="PTHR12949:SF0">
    <property type="entry name" value="DNA-DIRECTED RNA POLYMERASE III SUBUNIT RPC3"/>
    <property type="match status" value="1"/>
</dbReference>
<accession>A0A2G5F450</accession>
<dbReference type="EMBL" id="KZ305019">
    <property type="protein sequence ID" value="PIA62732.1"/>
    <property type="molecule type" value="Genomic_DNA"/>
</dbReference>
<organism evidence="11 12">
    <name type="scientific">Aquilegia coerulea</name>
    <name type="common">Rocky mountain columbine</name>
    <dbReference type="NCBI Taxonomy" id="218851"/>
    <lineage>
        <taxon>Eukaryota</taxon>
        <taxon>Viridiplantae</taxon>
        <taxon>Streptophyta</taxon>
        <taxon>Embryophyta</taxon>
        <taxon>Tracheophyta</taxon>
        <taxon>Spermatophyta</taxon>
        <taxon>Magnoliopsida</taxon>
        <taxon>Ranunculales</taxon>
        <taxon>Ranunculaceae</taxon>
        <taxon>Thalictroideae</taxon>
        <taxon>Aquilegia</taxon>
    </lineage>
</organism>
<comment type="subunit">
    <text evidence="7">Component of the RNA polymerase III (Pol III) complex consisting of 17 subunits.</text>
</comment>
<evidence type="ECO:0000259" key="10">
    <source>
        <dbReference type="Pfam" id="PF22536"/>
    </source>
</evidence>
<dbReference type="InterPro" id="IPR036388">
    <property type="entry name" value="WH-like_DNA-bd_sf"/>
</dbReference>
<name>A0A2G5F450_AQUCA</name>
<evidence type="ECO:0000256" key="7">
    <source>
        <dbReference type="RuleBase" id="RU367076"/>
    </source>
</evidence>
<evidence type="ECO:0000313" key="12">
    <source>
        <dbReference type="Proteomes" id="UP000230069"/>
    </source>
</evidence>
<evidence type="ECO:0000256" key="5">
    <source>
        <dbReference type="ARBA" id="ARBA00023163"/>
    </source>
</evidence>
<protein>
    <recommendedName>
        <fullName evidence="3 7">DNA-directed RNA polymerase III subunit RPC3</fullName>
        <shortName evidence="7">RNA polymerase III subunit C3</shortName>
    </recommendedName>
</protein>
<evidence type="ECO:0000256" key="2">
    <source>
        <dbReference type="ARBA" id="ARBA00007206"/>
    </source>
</evidence>
<gene>
    <name evidence="11" type="ORF">AQUCO_00200631v1</name>
</gene>
<dbReference type="OrthoDB" id="272392at2759"/>
<dbReference type="AlphaFoldDB" id="A0A2G5F450"/>
<keyword evidence="12" id="KW-1185">Reference proteome</keyword>
<dbReference type="InterPro" id="IPR039748">
    <property type="entry name" value="RPC3"/>
</dbReference>
<dbReference type="Pfam" id="PF08221">
    <property type="entry name" value="HTH_9"/>
    <property type="match status" value="1"/>
</dbReference>
<comment type="subcellular location">
    <subcellularLocation>
        <location evidence="1 7">Nucleus</location>
    </subcellularLocation>
</comment>
<evidence type="ECO:0000256" key="6">
    <source>
        <dbReference type="ARBA" id="ARBA00023242"/>
    </source>
</evidence>
<dbReference type="Pfam" id="PF22536">
    <property type="entry name" value="WHD_POLR3C"/>
    <property type="match status" value="1"/>
</dbReference>
<dbReference type="FunCoup" id="A0A2G5F450">
    <property type="interactions" value="3281"/>
</dbReference>
<dbReference type="FunFam" id="1.10.10.10:FF:000515">
    <property type="entry name" value="DNA-directed RNA polymerase III subunit rpc3"/>
    <property type="match status" value="1"/>
</dbReference>
<dbReference type="STRING" id="218851.A0A2G5F450"/>
<comment type="function">
    <text evidence="7">DNA-dependent RNA polymerase catalyzes the transcription of DNA into RNA using the four ribonucleoside triphosphates as substrates. Specific core component of RNA polymerase III which synthesizes small RNAs, such as 5S rRNA and tRNAs.</text>
</comment>
<comment type="similarity">
    <text evidence="2 7">Belongs to the eukaryotic RPC3/POLR3C RNA polymerase subunit family.</text>
</comment>
<evidence type="ECO:0000259" key="9">
    <source>
        <dbReference type="Pfam" id="PF08221"/>
    </source>
</evidence>
<dbReference type="GO" id="GO:0003697">
    <property type="term" value="F:single-stranded DNA binding"/>
    <property type="evidence" value="ECO:0007669"/>
    <property type="project" value="UniProtKB-UniRule"/>
</dbReference>
<evidence type="ECO:0000259" key="8">
    <source>
        <dbReference type="Pfam" id="PF05645"/>
    </source>
</evidence>
<dbReference type="InterPro" id="IPR055207">
    <property type="entry name" value="POLR3C_WHD"/>
</dbReference>
<reference evidence="11 12" key="1">
    <citation type="submission" date="2017-09" db="EMBL/GenBank/DDBJ databases">
        <title>WGS assembly of Aquilegia coerulea Goldsmith.</title>
        <authorList>
            <person name="Hodges S."/>
            <person name="Kramer E."/>
            <person name="Nordborg M."/>
            <person name="Tomkins J."/>
            <person name="Borevitz J."/>
            <person name="Derieg N."/>
            <person name="Yan J."/>
            <person name="Mihaltcheva S."/>
            <person name="Hayes R.D."/>
            <person name="Rokhsar D."/>
        </authorList>
    </citation>
    <scope>NUCLEOTIDE SEQUENCE [LARGE SCALE GENOMIC DNA]</scope>
    <source>
        <strain evidence="12">cv. Goldsmith</strain>
    </source>
</reference>
<feature type="domain" description="RNA polymerase III Rpc82 C -terminal" evidence="8">
    <location>
        <begin position="152"/>
        <end position="369"/>
    </location>
</feature>
<dbReference type="Gene3D" id="1.10.10.10">
    <property type="entry name" value="Winged helix-like DNA-binding domain superfamily/Winged helix DNA-binding domain"/>
    <property type="match status" value="4"/>
</dbReference>
<dbReference type="GO" id="GO:0006351">
    <property type="term" value="P:DNA-templated transcription"/>
    <property type="evidence" value="ECO:0007669"/>
    <property type="project" value="InterPro"/>
</dbReference>
<dbReference type="InParanoid" id="A0A2G5F450"/>
<evidence type="ECO:0000313" key="11">
    <source>
        <dbReference type="EMBL" id="PIA62732.1"/>
    </source>
</evidence>
<dbReference type="FunFam" id="1.10.10.10:FF:000218">
    <property type="entry name" value="DNA-directed RNA polymerase III subunit RPC3"/>
    <property type="match status" value="1"/>
</dbReference>
<dbReference type="PANTHER" id="PTHR12949">
    <property type="entry name" value="RNA POLYMERASE III DNA DIRECTED -RELATED"/>
    <property type="match status" value="1"/>
</dbReference>
<keyword evidence="6 7" id="KW-0539">Nucleus</keyword>
<dbReference type="Pfam" id="PF05645">
    <property type="entry name" value="RNA_pol_Rpc82"/>
    <property type="match status" value="1"/>
</dbReference>
<dbReference type="Proteomes" id="UP000230069">
    <property type="component" value="Unassembled WGS sequence"/>
</dbReference>
<dbReference type="InterPro" id="IPR013197">
    <property type="entry name" value="RNA_pol_III_RPC82-rel_HTH"/>
</dbReference>
<keyword evidence="5 7" id="KW-0804">Transcription</keyword>
<dbReference type="InterPro" id="IPR008806">
    <property type="entry name" value="RNA_pol_III_Rpc82_C"/>
</dbReference>
<proteinExistence type="inferred from homology"/>